<reference evidence="1 2" key="1">
    <citation type="submission" date="2021-01" db="EMBL/GenBank/DDBJ databases">
        <title>Genomic Encyclopedia of Type Strains, Phase IV (KMG-IV): sequencing the most valuable type-strain genomes for metagenomic binning, comparative biology and taxonomic classification.</title>
        <authorList>
            <person name="Goeker M."/>
        </authorList>
    </citation>
    <scope>NUCLEOTIDE SEQUENCE [LARGE SCALE GENOMIC DNA]</scope>
    <source>
        <strain evidence="1 2">DSM 25890</strain>
    </source>
</reference>
<keyword evidence="2" id="KW-1185">Reference proteome</keyword>
<dbReference type="EMBL" id="JAFBEE010000008">
    <property type="protein sequence ID" value="MBM7614952.1"/>
    <property type="molecule type" value="Genomic_DNA"/>
</dbReference>
<evidence type="ECO:0000313" key="1">
    <source>
        <dbReference type="EMBL" id="MBM7614952.1"/>
    </source>
</evidence>
<dbReference type="Proteomes" id="UP001314796">
    <property type="component" value="Unassembled WGS sequence"/>
</dbReference>
<organism evidence="1 2">
    <name type="scientific">Alkaliphilus hydrothermalis</name>
    <dbReference type="NCBI Taxonomy" id="1482730"/>
    <lineage>
        <taxon>Bacteria</taxon>
        <taxon>Bacillati</taxon>
        <taxon>Bacillota</taxon>
        <taxon>Clostridia</taxon>
        <taxon>Peptostreptococcales</taxon>
        <taxon>Natronincolaceae</taxon>
        <taxon>Alkaliphilus</taxon>
    </lineage>
</organism>
<protein>
    <submittedName>
        <fullName evidence="1">Uncharacterized protein</fullName>
    </submittedName>
</protein>
<sequence>MIVFIVIGMRVSRYNFNFSIIFGNGFFEELIDASLIIISMKCIVWAYKRLLT</sequence>
<gene>
    <name evidence="1" type="ORF">JOC73_001514</name>
</gene>
<comment type="caution">
    <text evidence="1">The sequence shown here is derived from an EMBL/GenBank/DDBJ whole genome shotgun (WGS) entry which is preliminary data.</text>
</comment>
<proteinExistence type="predicted"/>
<evidence type="ECO:0000313" key="2">
    <source>
        <dbReference type="Proteomes" id="UP001314796"/>
    </source>
</evidence>
<accession>A0ABS2NPX3</accession>
<name>A0ABS2NPX3_9FIRM</name>